<feature type="compositionally biased region" description="Acidic residues" evidence="1">
    <location>
        <begin position="71"/>
        <end position="99"/>
    </location>
</feature>
<feature type="chain" id="PRO_5046543904" evidence="2">
    <location>
        <begin position="19"/>
        <end position="255"/>
    </location>
</feature>
<dbReference type="EMBL" id="JAGIOC010000001">
    <property type="protein sequence ID" value="MBP2409922.1"/>
    <property type="molecule type" value="Genomic_DNA"/>
</dbReference>
<feature type="signal peptide" evidence="2">
    <location>
        <begin position="1"/>
        <end position="18"/>
    </location>
</feature>
<dbReference type="Proteomes" id="UP000698222">
    <property type="component" value="Unassembled WGS sequence"/>
</dbReference>
<evidence type="ECO:0000313" key="3">
    <source>
        <dbReference type="EMBL" id="MBP2409922.1"/>
    </source>
</evidence>
<comment type="caution">
    <text evidence="3">The sequence shown here is derived from an EMBL/GenBank/DDBJ whole genome shotgun (WGS) entry which is preliminary data.</text>
</comment>
<protein>
    <submittedName>
        <fullName evidence="3">Cytoskeletal protein RodZ</fullName>
    </submittedName>
</protein>
<evidence type="ECO:0000256" key="2">
    <source>
        <dbReference type="SAM" id="SignalP"/>
    </source>
</evidence>
<proteinExistence type="predicted"/>
<reference evidence="3 4" key="1">
    <citation type="submission" date="2021-03" db="EMBL/GenBank/DDBJ databases">
        <title>Sequencing the genomes of 1000 actinobacteria strains.</title>
        <authorList>
            <person name="Klenk H.-P."/>
        </authorList>
    </citation>
    <scope>NUCLEOTIDE SEQUENCE [LARGE SCALE GENOMIC DNA]</scope>
    <source>
        <strain evidence="3 4">DSM 14564</strain>
    </source>
</reference>
<feature type="region of interest" description="Disordered" evidence="1">
    <location>
        <begin position="20"/>
        <end position="133"/>
    </location>
</feature>
<organism evidence="3 4">
    <name type="scientific">Brachybacterium fresconis</name>
    <dbReference type="NCBI Taxonomy" id="173363"/>
    <lineage>
        <taxon>Bacteria</taxon>
        <taxon>Bacillati</taxon>
        <taxon>Actinomycetota</taxon>
        <taxon>Actinomycetes</taxon>
        <taxon>Micrococcales</taxon>
        <taxon>Dermabacteraceae</taxon>
        <taxon>Brachybacterium</taxon>
    </lineage>
</organism>
<sequence>MTSALAAAAGLLLCLAVAGCTPEPPEQGAPTTPEGEQPPPSGSSTPSTPSTPSAPESDEPTSDDGTATGAPEDEDGAPDDAGGPDEEGDANGEDEDATDQDINATDDWQAPDDVTAEGPTAAPALPEVNGQVGEDVALPTEVVVSLTSITTTTLTAETPGEYSGPAVVVGVRVTNESDSPQPVGSAVVSLAAEDGEMGVPTWASPNDPLQGEVPAGTTAEGTYVFMLDPADERSVSVRVNYSAGEPVATFTGTTS</sequence>
<evidence type="ECO:0000313" key="4">
    <source>
        <dbReference type="Proteomes" id="UP000698222"/>
    </source>
</evidence>
<keyword evidence="2" id="KW-0732">Signal</keyword>
<name>A0ABS4YM91_9MICO</name>
<accession>A0ABS4YM91</accession>
<evidence type="ECO:0000256" key="1">
    <source>
        <dbReference type="SAM" id="MobiDB-lite"/>
    </source>
</evidence>
<gene>
    <name evidence="3" type="ORF">JOF44_002825</name>
</gene>
<keyword evidence="4" id="KW-1185">Reference proteome</keyword>
<dbReference type="RefSeq" id="WP_245348953.1">
    <property type="nucleotide sequence ID" value="NZ_JAGIOC010000001.1"/>
</dbReference>
<feature type="compositionally biased region" description="Low complexity" evidence="1">
    <location>
        <begin position="42"/>
        <end position="55"/>
    </location>
</feature>